<keyword evidence="3" id="KW-1185">Reference proteome</keyword>
<comment type="caution">
    <text evidence="2">The sequence shown here is derived from an EMBL/GenBank/DDBJ whole genome shotgun (WGS) entry which is preliminary data.</text>
</comment>
<dbReference type="EMBL" id="JARTLD010000028">
    <property type="protein sequence ID" value="MED5017935.1"/>
    <property type="molecule type" value="Genomic_DNA"/>
</dbReference>
<sequence>MLIQNGKKTNITPLIGSLAWSSNIDALGDDITFNYAYNDSPYFKQYDMIREGDIVALLNQGKVIKHYVVVQISTSGRFGKSITGFDFGWYLNKNKVVIQFKKASASDAIRKLCDKVGIKHDIVAIPTLITKIYKDEAVSDVIKELLDQAKQETGVTYRMEMVDQTLTIKKLTDLVINPKIKLADNTGSFPAALSASNATRTTSIDDLRNRVVVVTSEESTKVYAEASDSVSIKKYGLLSENVSVDAKNKAQARNIAKNTLKDLNRIKEELTLDLLGSDEIKAGRLIDMDVDTIGVKGRYIITSANHSEANGIHRVTVQLGAS</sequence>
<dbReference type="Pfam" id="PF24032">
    <property type="entry name" value="YQBQ"/>
    <property type="match status" value="1"/>
</dbReference>
<dbReference type="SUPFAM" id="SSF69279">
    <property type="entry name" value="Phage tail proteins"/>
    <property type="match status" value="1"/>
</dbReference>
<evidence type="ECO:0000259" key="1">
    <source>
        <dbReference type="Pfam" id="PF24032"/>
    </source>
</evidence>
<name>A0ABU6PST9_9BACL</name>
<dbReference type="InterPro" id="IPR056937">
    <property type="entry name" value="YqbQ/XkdQ"/>
</dbReference>
<proteinExistence type="predicted"/>
<organism evidence="2 3">
    <name type="scientific">Paenibacillus chibensis</name>
    <dbReference type="NCBI Taxonomy" id="59846"/>
    <lineage>
        <taxon>Bacteria</taxon>
        <taxon>Bacillati</taxon>
        <taxon>Bacillota</taxon>
        <taxon>Bacilli</taxon>
        <taxon>Bacillales</taxon>
        <taxon>Paenibacillaceae</taxon>
        <taxon>Paenibacillus</taxon>
    </lineage>
</organism>
<accession>A0ABU6PST9</accession>
<reference evidence="2 3" key="1">
    <citation type="submission" date="2023-03" db="EMBL/GenBank/DDBJ databases">
        <title>Bacillus Genome Sequencing.</title>
        <authorList>
            <person name="Dunlap C."/>
        </authorList>
    </citation>
    <scope>NUCLEOTIDE SEQUENCE [LARGE SCALE GENOMIC DNA]</scope>
    <source>
        <strain evidence="2 3">NRS-52</strain>
    </source>
</reference>
<protein>
    <recommendedName>
        <fullName evidence="1">YqbQ/XkdQ domain-containing protein</fullName>
    </recommendedName>
</protein>
<evidence type="ECO:0000313" key="2">
    <source>
        <dbReference type="EMBL" id="MED5017935.1"/>
    </source>
</evidence>
<dbReference type="Proteomes" id="UP001343257">
    <property type="component" value="Unassembled WGS sequence"/>
</dbReference>
<feature type="domain" description="YqbQ/XkdQ" evidence="1">
    <location>
        <begin position="19"/>
        <end position="319"/>
    </location>
</feature>
<evidence type="ECO:0000313" key="3">
    <source>
        <dbReference type="Proteomes" id="UP001343257"/>
    </source>
</evidence>
<dbReference type="RefSeq" id="WP_328277930.1">
    <property type="nucleotide sequence ID" value="NZ_JARTLD010000028.1"/>
</dbReference>
<gene>
    <name evidence="2" type="ORF">P9847_11540</name>
</gene>